<accession>A0AAV5EQZ3</accession>
<feature type="region of interest" description="Disordered" evidence="3">
    <location>
        <begin position="115"/>
        <end position="148"/>
    </location>
</feature>
<gene>
    <name evidence="5" type="primary">gb12398</name>
    <name evidence="5" type="ORF">PR202_gb12398</name>
</gene>
<dbReference type="GO" id="GO:0030247">
    <property type="term" value="F:polysaccharide binding"/>
    <property type="evidence" value="ECO:0007669"/>
    <property type="project" value="InterPro"/>
</dbReference>
<dbReference type="InterPro" id="IPR025287">
    <property type="entry name" value="WAK_GUB"/>
</dbReference>
<comment type="subcellular location">
    <subcellularLocation>
        <location evidence="1">Membrane</location>
        <topology evidence="1">Single-pass membrane protein</topology>
    </subcellularLocation>
</comment>
<comment type="caution">
    <text evidence="5">The sequence shown here is derived from an EMBL/GenBank/DDBJ whole genome shotgun (WGS) entry which is preliminary data.</text>
</comment>
<evidence type="ECO:0000256" key="2">
    <source>
        <dbReference type="ARBA" id="ARBA00022729"/>
    </source>
</evidence>
<dbReference type="AlphaFoldDB" id="A0AAV5EQZ3"/>
<feature type="domain" description="Wall-associated receptor kinase galacturonan-binding" evidence="4">
    <location>
        <begin position="6"/>
        <end position="43"/>
    </location>
</feature>
<organism evidence="5 6">
    <name type="scientific">Eleusine coracana subsp. coracana</name>
    <dbReference type="NCBI Taxonomy" id="191504"/>
    <lineage>
        <taxon>Eukaryota</taxon>
        <taxon>Viridiplantae</taxon>
        <taxon>Streptophyta</taxon>
        <taxon>Embryophyta</taxon>
        <taxon>Tracheophyta</taxon>
        <taxon>Spermatophyta</taxon>
        <taxon>Magnoliopsida</taxon>
        <taxon>Liliopsida</taxon>
        <taxon>Poales</taxon>
        <taxon>Poaceae</taxon>
        <taxon>PACMAD clade</taxon>
        <taxon>Chloridoideae</taxon>
        <taxon>Cynodonteae</taxon>
        <taxon>Eleusininae</taxon>
        <taxon>Eleusine</taxon>
    </lineage>
</organism>
<keyword evidence="2" id="KW-0732">Signal</keyword>
<dbReference type="Proteomes" id="UP001054889">
    <property type="component" value="Unassembled WGS sequence"/>
</dbReference>
<evidence type="ECO:0000256" key="3">
    <source>
        <dbReference type="SAM" id="MobiDB-lite"/>
    </source>
</evidence>
<dbReference type="Pfam" id="PF13947">
    <property type="entry name" value="GUB_WAK_bind"/>
    <property type="match status" value="1"/>
</dbReference>
<evidence type="ECO:0000313" key="6">
    <source>
        <dbReference type="Proteomes" id="UP001054889"/>
    </source>
</evidence>
<reference evidence="5" key="2">
    <citation type="submission" date="2021-12" db="EMBL/GenBank/DDBJ databases">
        <title>Resequencing data analysis of finger millet.</title>
        <authorList>
            <person name="Hatakeyama M."/>
            <person name="Aluri S."/>
            <person name="Balachadran M.T."/>
            <person name="Sivarajan S.R."/>
            <person name="Poveda L."/>
            <person name="Shimizu-Inatsugi R."/>
            <person name="Schlapbach R."/>
            <person name="Sreeman S.M."/>
            <person name="Shimizu K.K."/>
        </authorList>
    </citation>
    <scope>NUCLEOTIDE SEQUENCE</scope>
</reference>
<evidence type="ECO:0000313" key="5">
    <source>
        <dbReference type="EMBL" id="GJN24645.1"/>
    </source>
</evidence>
<proteinExistence type="predicted"/>
<evidence type="ECO:0000256" key="1">
    <source>
        <dbReference type="ARBA" id="ARBA00004167"/>
    </source>
</evidence>
<keyword evidence="6" id="KW-1185">Reference proteome</keyword>
<dbReference type="EMBL" id="BQKI01000077">
    <property type="protein sequence ID" value="GJN24645.1"/>
    <property type="molecule type" value="Genomic_DNA"/>
</dbReference>
<evidence type="ECO:0000259" key="4">
    <source>
        <dbReference type="Pfam" id="PF13947"/>
    </source>
</evidence>
<sequence>MDPDECPTKCGDVDIPYPFGIGAGCSRSKGFEITCVNNTAVLLSPHAHDDSRATPSASSTATWTSTRAGLPHLSDARNVFVVLGCNTGAFTMNSNASATRGRRRTGMITGSTWAALPTATAHQQRGGGGGRAVRERGVLPRGHRAGAH</sequence>
<name>A0AAV5EQZ3_ELECO</name>
<dbReference type="GO" id="GO:0016020">
    <property type="term" value="C:membrane"/>
    <property type="evidence" value="ECO:0007669"/>
    <property type="project" value="UniProtKB-SubCell"/>
</dbReference>
<protein>
    <recommendedName>
        <fullName evidence="4">Wall-associated receptor kinase galacturonan-binding domain-containing protein</fullName>
    </recommendedName>
</protein>
<dbReference type="PANTHER" id="PTHR33491">
    <property type="entry name" value="OSJNBA0016N04.9 PROTEIN"/>
    <property type="match status" value="1"/>
</dbReference>
<reference evidence="5" key="1">
    <citation type="journal article" date="2018" name="DNA Res.">
        <title>Multiple hybrid de novo genome assembly of finger millet, an orphan allotetraploid crop.</title>
        <authorList>
            <person name="Hatakeyama M."/>
            <person name="Aluri S."/>
            <person name="Balachadran M.T."/>
            <person name="Sivarajan S.R."/>
            <person name="Patrignani A."/>
            <person name="Gruter S."/>
            <person name="Poveda L."/>
            <person name="Shimizu-Inatsugi R."/>
            <person name="Baeten J."/>
            <person name="Francoijs K.J."/>
            <person name="Nataraja K.N."/>
            <person name="Reddy Y.A.N."/>
            <person name="Phadnis S."/>
            <person name="Ravikumar R.L."/>
            <person name="Schlapbach R."/>
            <person name="Sreeman S.M."/>
            <person name="Shimizu K.K."/>
        </authorList>
    </citation>
    <scope>NUCLEOTIDE SEQUENCE</scope>
</reference>